<gene>
    <name evidence="2" type="ORF">SAMN02745725_02662</name>
</gene>
<keyword evidence="2" id="KW-0808">Transferase</keyword>
<dbReference type="Proteomes" id="UP000184185">
    <property type="component" value="Unassembled WGS sequence"/>
</dbReference>
<dbReference type="EMBL" id="FQYQ01000025">
    <property type="protein sequence ID" value="SHJ48885.1"/>
    <property type="molecule type" value="Genomic_DNA"/>
</dbReference>
<evidence type="ECO:0000313" key="2">
    <source>
        <dbReference type="EMBL" id="SHJ48885.1"/>
    </source>
</evidence>
<dbReference type="OrthoDB" id="9799278at2"/>
<keyword evidence="3" id="KW-1185">Reference proteome</keyword>
<proteinExistence type="predicted"/>
<evidence type="ECO:0000259" key="1">
    <source>
        <dbReference type="Pfam" id="PF04230"/>
    </source>
</evidence>
<feature type="domain" description="Polysaccharide pyruvyl transferase" evidence="1">
    <location>
        <begin position="13"/>
        <end position="302"/>
    </location>
</feature>
<name>A0A1M6JQ84_PSEXY</name>
<dbReference type="Pfam" id="PF04230">
    <property type="entry name" value="PS_pyruv_trans"/>
    <property type="match status" value="1"/>
</dbReference>
<accession>A0A1M6JQ84</accession>
<organism evidence="2 3">
    <name type="scientific">Pseudobutyrivibrio xylanivorans DSM 14809</name>
    <dbReference type="NCBI Taxonomy" id="1123012"/>
    <lineage>
        <taxon>Bacteria</taxon>
        <taxon>Bacillati</taxon>
        <taxon>Bacillota</taxon>
        <taxon>Clostridia</taxon>
        <taxon>Lachnospirales</taxon>
        <taxon>Lachnospiraceae</taxon>
        <taxon>Pseudobutyrivibrio</taxon>
    </lineage>
</organism>
<protein>
    <submittedName>
        <fullName evidence="2">Polysaccharide pyruvyl transferase</fullName>
    </submittedName>
</protein>
<evidence type="ECO:0000313" key="3">
    <source>
        <dbReference type="Proteomes" id="UP000184185"/>
    </source>
</evidence>
<dbReference type="GO" id="GO:0016740">
    <property type="term" value="F:transferase activity"/>
    <property type="evidence" value="ECO:0007669"/>
    <property type="project" value="UniProtKB-KW"/>
</dbReference>
<reference evidence="2 3" key="1">
    <citation type="submission" date="2016-11" db="EMBL/GenBank/DDBJ databases">
        <authorList>
            <person name="Jaros S."/>
            <person name="Januszkiewicz K."/>
            <person name="Wedrychowicz H."/>
        </authorList>
    </citation>
    <scope>NUCLEOTIDE SEQUENCE [LARGE SCALE GENOMIC DNA]</scope>
    <source>
        <strain evidence="2 3">DSM 14809</strain>
    </source>
</reference>
<dbReference type="InterPro" id="IPR007345">
    <property type="entry name" value="Polysacch_pyruvyl_Trfase"/>
</dbReference>
<sequence>MRVGIITFHFVNNFGGALQAYALQRAVKEQCKVDVEIVDYRNWFIRFTDRVRLLPITTNVKEFFSGWATMGQRAGRRHKFGRFALKYSQLSRKYISHFSLRRCPPGDDKYICGSDQIWNPFLTAGVSYNYFLQFEKNPANKIAYAPSFGSENINKRYHNKIRNYIGSIGYLSVREKAGQEFIKELTGRDAERLIDPTFLLTKEDWDGVGCERIEEHPYILLYIMQRDQEVYEYARKIKEQMGIKLIEISRYGYNPGFVDETLVDVGPMEFLALFRDAEYVCTNSYHGLAFSIIFEKQFCLIPCKRFRARINNMLDLLQIDINSDGDDWESLTATYDREFVKEVIERERQKSIQYLKDSIGVSE</sequence>
<dbReference type="RefSeq" id="WP_072918872.1">
    <property type="nucleotide sequence ID" value="NZ_FQYQ01000025.1"/>
</dbReference>
<dbReference type="AlphaFoldDB" id="A0A1M6JQ84"/>